<dbReference type="AlphaFoldDB" id="A0A9P8S3Y6"/>
<gene>
    <name evidence="3" type="ORF">MHUMG1_09194</name>
</gene>
<keyword evidence="2" id="KW-0472">Membrane</keyword>
<dbReference type="EMBL" id="JACEFI010000023">
    <property type="protein sequence ID" value="KAH0593192.1"/>
    <property type="molecule type" value="Genomic_DNA"/>
</dbReference>
<name>A0A9P8S3Y6_9HYPO</name>
<feature type="transmembrane region" description="Helical" evidence="2">
    <location>
        <begin position="171"/>
        <end position="194"/>
    </location>
</feature>
<dbReference type="Proteomes" id="UP000764110">
    <property type="component" value="Unassembled WGS sequence"/>
</dbReference>
<evidence type="ECO:0000313" key="4">
    <source>
        <dbReference type="Proteomes" id="UP000764110"/>
    </source>
</evidence>
<feature type="transmembrane region" description="Helical" evidence="2">
    <location>
        <begin position="49"/>
        <end position="75"/>
    </location>
</feature>
<proteinExistence type="predicted"/>
<evidence type="ECO:0000256" key="1">
    <source>
        <dbReference type="SAM" id="MobiDB-lite"/>
    </source>
</evidence>
<keyword evidence="2" id="KW-0812">Transmembrane</keyword>
<sequence length="727" mass="80883">MAPRRVATTSSHDYVSLVPLPPPTEEDDDGEDVGQRPPKPKKKKTWQRFGLMSFIILLLGSAILLLVLLILWILWKSSMRAADGGPAETPWVYIFRANRATTLVALCTAGLRTVIGLQSSVATGMLAGIILETVGAPLLKAPFYSIIRAVSIAPSNLLPAVRSRPKDTLSFLVYALVVLEVLLTVASQFLSAILTTDFAEGTFADINNSTDVRIFVHERGRLNINNKYWELPPASSWTFAESSESFTKGASFDDTGHTYRAFLPFEEEAHRTKLRKFRGPAHVIDNRVVCATPSLRNLSLNWMNDAISWDLSGQIAMETTLYPMLKEIKPQDYVDFVCALATPSSTKVVTDTNVTTGESSLCAIDSTNWTILLEDPLVVPVFEQGEGPNEISPDKVGHPKGSRMFMILDIVSAGPMRSTAHHQDYKVVRNDGPWVIAAGEAGMETLRITACMTNLTPKTFTVDIHSAWDNPEPRLTWDFQAKRYNTETARHQLGASLIPESFEKRRVLTLAPRSQWQDFPNKTGIWDSPFYFDKVLQYTMSMRNVQYENGTTDLGIILSEGYRMIDSNAYISHIHPFQDTLHDTKSPALALQVLLARITQMVYYEDFLRLDNKSAALVSFSSTALIPMKWTGLIAATGLVVIHLTLLVIVIIIYLKCTNESLLGSPWQAISQVISPVTLPILEHADRMNDEDIRRWAKGQSLDAGNHQVIRCRSTGRVCLGNKGEKA</sequence>
<reference evidence="3 4" key="1">
    <citation type="submission" date="2020-07" db="EMBL/GenBank/DDBJ databases">
        <title>Metarhizium humberi genome.</title>
        <authorList>
            <person name="Lysoe E."/>
        </authorList>
    </citation>
    <scope>NUCLEOTIDE SEQUENCE [LARGE SCALE GENOMIC DNA]</scope>
    <source>
        <strain evidence="3 4">ESALQ1638</strain>
    </source>
</reference>
<keyword evidence="2" id="KW-1133">Transmembrane helix</keyword>
<feature type="region of interest" description="Disordered" evidence="1">
    <location>
        <begin position="1"/>
        <end position="43"/>
    </location>
</feature>
<protein>
    <submittedName>
        <fullName evidence="3">Uncharacterized protein</fullName>
    </submittedName>
</protein>
<feature type="transmembrane region" description="Helical" evidence="2">
    <location>
        <begin position="630"/>
        <end position="655"/>
    </location>
</feature>
<keyword evidence="4" id="KW-1185">Reference proteome</keyword>
<evidence type="ECO:0000256" key="2">
    <source>
        <dbReference type="SAM" id="Phobius"/>
    </source>
</evidence>
<evidence type="ECO:0000313" key="3">
    <source>
        <dbReference type="EMBL" id="KAH0593192.1"/>
    </source>
</evidence>
<comment type="caution">
    <text evidence="3">The sequence shown here is derived from an EMBL/GenBank/DDBJ whole genome shotgun (WGS) entry which is preliminary data.</text>
</comment>
<accession>A0A9P8S3Y6</accession>
<organism evidence="3 4">
    <name type="scientific">Metarhizium humberi</name>
    <dbReference type="NCBI Taxonomy" id="2596975"/>
    <lineage>
        <taxon>Eukaryota</taxon>
        <taxon>Fungi</taxon>
        <taxon>Dikarya</taxon>
        <taxon>Ascomycota</taxon>
        <taxon>Pezizomycotina</taxon>
        <taxon>Sordariomycetes</taxon>
        <taxon>Hypocreomycetidae</taxon>
        <taxon>Hypocreales</taxon>
        <taxon>Clavicipitaceae</taxon>
        <taxon>Metarhizium</taxon>
    </lineage>
</organism>